<dbReference type="Proteomes" id="UP000432089">
    <property type="component" value="Unassembled WGS sequence"/>
</dbReference>
<dbReference type="GO" id="GO:0016758">
    <property type="term" value="F:hexosyltransferase activity"/>
    <property type="evidence" value="ECO:0007669"/>
    <property type="project" value="InterPro"/>
</dbReference>
<evidence type="ECO:0000313" key="2">
    <source>
        <dbReference type="EMBL" id="KAB0678870.1"/>
    </source>
</evidence>
<keyword evidence="2" id="KW-0808">Transferase</keyword>
<dbReference type="RefSeq" id="WP_150971119.1">
    <property type="nucleotide sequence ID" value="NZ_VZDO01000012.1"/>
</dbReference>
<dbReference type="AlphaFoldDB" id="A0A7V7PN06"/>
<accession>A0A7V7PN06</accession>
<comment type="caution">
    <text evidence="2">The sequence shown here is derived from an EMBL/GenBank/DDBJ whole genome shotgun (WGS) entry which is preliminary data.</text>
</comment>
<proteinExistence type="predicted"/>
<evidence type="ECO:0000313" key="3">
    <source>
        <dbReference type="Proteomes" id="UP000432089"/>
    </source>
</evidence>
<organism evidence="2 3">
    <name type="scientific">Plantimonas leprariae</name>
    <dbReference type="NCBI Taxonomy" id="2615207"/>
    <lineage>
        <taxon>Bacteria</taxon>
        <taxon>Pseudomonadati</taxon>
        <taxon>Pseudomonadota</taxon>
        <taxon>Alphaproteobacteria</taxon>
        <taxon>Hyphomicrobiales</taxon>
        <taxon>Aurantimonadaceae</taxon>
        <taxon>Plantimonas</taxon>
    </lineage>
</organism>
<dbReference type="InterPro" id="IPR007235">
    <property type="entry name" value="Glyco_trans_28_C"/>
</dbReference>
<dbReference type="Pfam" id="PF04101">
    <property type="entry name" value="Glyco_tran_28_C"/>
    <property type="match status" value="1"/>
</dbReference>
<dbReference type="Gene3D" id="3.40.50.2000">
    <property type="entry name" value="Glycogen Phosphorylase B"/>
    <property type="match status" value="1"/>
</dbReference>
<reference evidence="2 3" key="1">
    <citation type="submission" date="2019-09" db="EMBL/GenBank/DDBJ databases">
        <title>YIM 132180 draft genome.</title>
        <authorList>
            <person name="Zhang K."/>
        </authorList>
    </citation>
    <scope>NUCLEOTIDE SEQUENCE [LARGE SCALE GENOMIC DNA]</scope>
    <source>
        <strain evidence="2 3">YIM 132180</strain>
    </source>
</reference>
<evidence type="ECO:0000259" key="1">
    <source>
        <dbReference type="Pfam" id="PF04101"/>
    </source>
</evidence>
<gene>
    <name evidence="2" type="ORF">F6X38_15445</name>
</gene>
<protein>
    <submittedName>
        <fullName evidence="2">Glucuronosyltransferase</fullName>
    </submittedName>
</protein>
<keyword evidence="3" id="KW-1185">Reference proteome</keyword>
<name>A0A7V7PN06_9HYPH</name>
<sequence length="159" mass="17970">MIVVTVGMQLPFDRLIRMMDELAPELSEPIYAQTGVGTYAPAHFQARPTTSPVEFEQVVRDCRVMVAHAGIGTVLKAYKYRKPIILVPRQVAHGEHRNDHQLATVSQLRKRVGIYVADSKPELAELLKADLQPAVVTDEMEARRARFLDFIRTEVARPH</sequence>
<dbReference type="SUPFAM" id="SSF53756">
    <property type="entry name" value="UDP-Glycosyltransferase/glycogen phosphorylase"/>
    <property type="match status" value="1"/>
</dbReference>
<dbReference type="EMBL" id="VZDO01000012">
    <property type="protein sequence ID" value="KAB0678870.1"/>
    <property type="molecule type" value="Genomic_DNA"/>
</dbReference>
<feature type="domain" description="Glycosyl transferase family 28 C-terminal" evidence="1">
    <location>
        <begin position="1"/>
        <end position="142"/>
    </location>
</feature>